<feature type="compositionally biased region" description="Pro residues" evidence="1">
    <location>
        <begin position="236"/>
        <end position="246"/>
    </location>
</feature>
<proteinExistence type="predicted"/>
<evidence type="ECO:0000313" key="4">
    <source>
        <dbReference type="EMBL" id="AXK32926.1"/>
    </source>
</evidence>
<feature type="compositionally biased region" description="Basic and acidic residues" evidence="1">
    <location>
        <begin position="209"/>
        <end position="219"/>
    </location>
</feature>
<dbReference type="EMBL" id="CP031320">
    <property type="protein sequence ID" value="AXK32926.1"/>
    <property type="molecule type" value="Genomic_DNA"/>
</dbReference>
<feature type="domain" description="HTH cro/C1-type" evidence="3">
    <location>
        <begin position="21"/>
        <end position="76"/>
    </location>
</feature>
<name>A0A345XMR0_9ACTN</name>
<dbReference type="SMART" id="SM00530">
    <property type="entry name" value="HTH_XRE"/>
    <property type="match status" value="1"/>
</dbReference>
<evidence type="ECO:0000313" key="5">
    <source>
        <dbReference type="Proteomes" id="UP000254425"/>
    </source>
</evidence>
<dbReference type="AlphaFoldDB" id="A0A345XMR0"/>
<feature type="compositionally biased region" description="Low complexity" evidence="1">
    <location>
        <begin position="266"/>
        <end position="278"/>
    </location>
</feature>
<dbReference type="CDD" id="cd00093">
    <property type="entry name" value="HTH_XRE"/>
    <property type="match status" value="1"/>
</dbReference>
<dbReference type="Gene3D" id="1.10.260.40">
    <property type="entry name" value="lambda repressor-like DNA-binding domains"/>
    <property type="match status" value="1"/>
</dbReference>
<accession>A0A345XMR0</accession>
<dbReference type="Proteomes" id="UP000254425">
    <property type="component" value="Chromosome"/>
</dbReference>
<feature type="region of interest" description="Disordered" evidence="1">
    <location>
        <begin position="182"/>
        <end position="315"/>
    </location>
</feature>
<protein>
    <submittedName>
        <fullName evidence="4">XRE family transcriptional regulator</fullName>
    </submittedName>
</protein>
<feature type="compositionally biased region" description="Pro residues" evidence="1">
    <location>
        <begin position="135"/>
        <end position="151"/>
    </location>
</feature>
<dbReference type="GO" id="GO:0003677">
    <property type="term" value="F:DNA binding"/>
    <property type="evidence" value="ECO:0007669"/>
    <property type="project" value="InterPro"/>
</dbReference>
<feature type="region of interest" description="Disordered" evidence="1">
    <location>
        <begin position="108"/>
        <end position="168"/>
    </location>
</feature>
<reference evidence="4 5" key="1">
    <citation type="submission" date="2018-07" db="EMBL/GenBank/DDBJ databases">
        <title>Draft genome of the type strain Streptomyces armeniacus ATCC 15676.</title>
        <authorList>
            <person name="Labana P."/>
            <person name="Gosse J.T."/>
            <person name="Boddy C.N."/>
        </authorList>
    </citation>
    <scope>NUCLEOTIDE SEQUENCE [LARGE SCALE GENOMIC DNA]</scope>
    <source>
        <strain evidence="4 5">ATCC 15676</strain>
    </source>
</reference>
<dbReference type="InterPro" id="IPR001387">
    <property type="entry name" value="Cro/C1-type_HTH"/>
</dbReference>
<evidence type="ECO:0000259" key="3">
    <source>
        <dbReference type="SMART" id="SM00530"/>
    </source>
</evidence>
<dbReference type="KEGG" id="sarm:DVA86_09975"/>
<dbReference type="Pfam" id="PF10901">
    <property type="entry name" value="DUF2690"/>
    <property type="match status" value="1"/>
</dbReference>
<feature type="compositionally biased region" description="Low complexity" evidence="1">
    <location>
        <begin position="152"/>
        <end position="168"/>
    </location>
</feature>
<keyword evidence="2" id="KW-1133">Transmembrane helix</keyword>
<keyword evidence="2" id="KW-0472">Membrane</keyword>
<organism evidence="4 5">
    <name type="scientific">Streptomyces armeniacus</name>
    <dbReference type="NCBI Taxonomy" id="83291"/>
    <lineage>
        <taxon>Bacteria</taxon>
        <taxon>Bacillati</taxon>
        <taxon>Actinomycetota</taxon>
        <taxon>Actinomycetes</taxon>
        <taxon>Kitasatosporales</taxon>
        <taxon>Streptomycetaceae</taxon>
        <taxon>Streptomyces</taxon>
    </lineage>
</organism>
<dbReference type="Pfam" id="PF13560">
    <property type="entry name" value="HTH_31"/>
    <property type="match status" value="1"/>
</dbReference>
<keyword evidence="2" id="KW-0812">Transmembrane</keyword>
<gene>
    <name evidence="4" type="ORF">DVA86_09975</name>
</gene>
<feature type="compositionally biased region" description="Low complexity" evidence="1">
    <location>
        <begin position="225"/>
        <end position="235"/>
    </location>
</feature>
<dbReference type="RefSeq" id="WP_208877474.1">
    <property type="nucleotide sequence ID" value="NZ_CP031320.1"/>
</dbReference>
<dbReference type="InterPro" id="IPR021224">
    <property type="entry name" value="DUF2690"/>
</dbReference>
<feature type="compositionally biased region" description="Pro residues" evidence="1">
    <location>
        <begin position="279"/>
        <end position="289"/>
    </location>
</feature>
<sequence>MPRWKALPDGLDPQISEFTSQLRRLVDRSGMSLATIADRTEYSKSSWERYLNGRLLPPRGAVQALADVTGTEVRHLATMWELAERAWSRSEMRHDMTMEAIQVAQARAALSPTGETPAKGWKWGIGGKNAKNPAPAGPPPGAVGTPAPPPAAGAGAADSARDAGAAGPVGAAGAAASAASSAPATPAASPAPPADDQTAVMRPRTPRTPRPDAAVDRGTTRLNRPSLPDSSASAPAPAPAPKPVAAPGPVGNIDPQSWGTRRTPEVAEAPPAHASAAPPGTPPAPPSAAPHPAAGVPGGHGDTTAQREPGGDGGGRGRQLLMLAAGVVAALIVVAGAVFAFDLTGGDDSAAPDPTPTAENPDLPAGVKCSGADCNGKDPETMGCGGQYAKTAGSRKVGPRTVEVRYSKVCGAAWARVTGGANGDLLRISGGKRTQTEDVDSPDAYTPMVPVKNVQQARACVKPAAGARGCARGTATAPAP</sequence>
<dbReference type="InterPro" id="IPR010982">
    <property type="entry name" value="Lambda_DNA-bd_dom_sf"/>
</dbReference>
<evidence type="ECO:0000256" key="1">
    <source>
        <dbReference type="SAM" id="MobiDB-lite"/>
    </source>
</evidence>
<dbReference type="SUPFAM" id="SSF47413">
    <property type="entry name" value="lambda repressor-like DNA-binding domains"/>
    <property type="match status" value="1"/>
</dbReference>
<evidence type="ECO:0000256" key="2">
    <source>
        <dbReference type="SAM" id="Phobius"/>
    </source>
</evidence>
<keyword evidence="5" id="KW-1185">Reference proteome</keyword>
<feature type="transmembrane region" description="Helical" evidence="2">
    <location>
        <begin position="320"/>
        <end position="341"/>
    </location>
</feature>